<comment type="caution">
    <text evidence="1">The sequence shown here is derived from an EMBL/GenBank/DDBJ whole genome shotgun (WGS) entry which is preliminary data.</text>
</comment>
<reference evidence="1" key="2">
    <citation type="submission" date="2020-11" db="EMBL/GenBank/DDBJ databases">
        <authorList>
            <person name="McCartney M.A."/>
            <person name="Auch B."/>
            <person name="Kono T."/>
            <person name="Mallez S."/>
            <person name="Becker A."/>
            <person name="Gohl D.M."/>
            <person name="Silverstein K.A.T."/>
            <person name="Koren S."/>
            <person name="Bechman K.B."/>
            <person name="Herman A."/>
            <person name="Abrahante J.E."/>
            <person name="Garbe J."/>
        </authorList>
    </citation>
    <scope>NUCLEOTIDE SEQUENCE</scope>
    <source>
        <strain evidence="1">Duluth1</strain>
        <tissue evidence="1">Whole animal</tissue>
    </source>
</reference>
<name>A0A9D4IQ55_DREPO</name>
<organism evidence="1 2">
    <name type="scientific">Dreissena polymorpha</name>
    <name type="common">Zebra mussel</name>
    <name type="synonym">Mytilus polymorpha</name>
    <dbReference type="NCBI Taxonomy" id="45954"/>
    <lineage>
        <taxon>Eukaryota</taxon>
        <taxon>Metazoa</taxon>
        <taxon>Spiralia</taxon>
        <taxon>Lophotrochozoa</taxon>
        <taxon>Mollusca</taxon>
        <taxon>Bivalvia</taxon>
        <taxon>Autobranchia</taxon>
        <taxon>Heteroconchia</taxon>
        <taxon>Euheterodonta</taxon>
        <taxon>Imparidentia</taxon>
        <taxon>Neoheterodontei</taxon>
        <taxon>Myida</taxon>
        <taxon>Dreissenoidea</taxon>
        <taxon>Dreissenidae</taxon>
        <taxon>Dreissena</taxon>
    </lineage>
</organism>
<protein>
    <submittedName>
        <fullName evidence="1">Uncharacterized protein</fullName>
    </submittedName>
</protein>
<dbReference type="EMBL" id="JAIWYP010000008">
    <property type="protein sequence ID" value="KAH3779793.1"/>
    <property type="molecule type" value="Genomic_DNA"/>
</dbReference>
<evidence type="ECO:0000313" key="1">
    <source>
        <dbReference type="EMBL" id="KAH3779793.1"/>
    </source>
</evidence>
<reference evidence="1" key="1">
    <citation type="journal article" date="2019" name="bioRxiv">
        <title>The Genome of the Zebra Mussel, Dreissena polymorpha: A Resource for Invasive Species Research.</title>
        <authorList>
            <person name="McCartney M.A."/>
            <person name="Auch B."/>
            <person name="Kono T."/>
            <person name="Mallez S."/>
            <person name="Zhang Y."/>
            <person name="Obille A."/>
            <person name="Becker A."/>
            <person name="Abrahante J.E."/>
            <person name="Garbe J."/>
            <person name="Badalamenti J.P."/>
            <person name="Herman A."/>
            <person name="Mangelson H."/>
            <person name="Liachko I."/>
            <person name="Sullivan S."/>
            <person name="Sone E.D."/>
            <person name="Koren S."/>
            <person name="Silverstein K.A.T."/>
            <person name="Beckman K.B."/>
            <person name="Gohl D.M."/>
        </authorList>
    </citation>
    <scope>NUCLEOTIDE SEQUENCE</scope>
    <source>
        <strain evidence="1">Duluth1</strain>
        <tissue evidence="1">Whole animal</tissue>
    </source>
</reference>
<dbReference type="Proteomes" id="UP000828390">
    <property type="component" value="Unassembled WGS sequence"/>
</dbReference>
<proteinExistence type="predicted"/>
<dbReference type="AlphaFoldDB" id="A0A9D4IQ55"/>
<sequence>MALAKGWRTCGLMSDTEYRIMIIAVSEGTYHVPVAERTPLERSTLRRFHRYKEFYSIENNRLYYKGKELLCESKCSKVITNNYHKSKGIGVRRLYHLLKRRYTGVSEAYI</sequence>
<evidence type="ECO:0000313" key="2">
    <source>
        <dbReference type="Proteomes" id="UP000828390"/>
    </source>
</evidence>
<keyword evidence="2" id="KW-1185">Reference proteome</keyword>
<accession>A0A9D4IQ55</accession>
<gene>
    <name evidence="1" type="ORF">DPMN_157599</name>
</gene>